<comment type="caution">
    <text evidence="2">The sequence shown here is derived from an EMBL/GenBank/DDBJ whole genome shotgun (WGS) entry which is preliminary data.</text>
</comment>
<protein>
    <submittedName>
        <fullName evidence="2">GNAT family N-acetyltransferase</fullName>
    </submittedName>
</protein>
<evidence type="ECO:0000313" key="3">
    <source>
        <dbReference type="Proteomes" id="UP000824204"/>
    </source>
</evidence>
<dbReference type="AlphaFoldDB" id="A0A9D1V7Y3"/>
<dbReference type="InterPro" id="IPR016181">
    <property type="entry name" value="Acyl_CoA_acyltransferase"/>
</dbReference>
<dbReference type="Proteomes" id="UP000824204">
    <property type="component" value="Unassembled WGS sequence"/>
</dbReference>
<proteinExistence type="predicted"/>
<evidence type="ECO:0000313" key="2">
    <source>
        <dbReference type="EMBL" id="HIX07648.1"/>
    </source>
</evidence>
<reference evidence="2" key="2">
    <citation type="submission" date="2021-04" db="EMBL/GenBank/DDBJ databases">
        <authorList>
            <person name="Gilroy R."/>
        </authorList>
    </citation>
    <scope>NUCLEOTIDE SEQUENCE</scope>
    <source>
        <strain evidence="2">811</strain>
    </source>
</reference>
<sequence length="148" mass="16648">MILRAYTPADCGEILRLFYETVHCVNAADYTQEQLDAWTDGADREKWNSSLSEHDTLVAEEGGAIVGFADLADGNYLDRLYVHKDFQRRGVATALCNALEKKCTGEITVHASITAVPFFERRGYAVCKKQQVLRRGVLLTNFVMKKNL</sequence>
<dbReference type="InterPro" id="IPR052564">
    <property type="entry name" value="N-acetyltrans/Recomb-assoc"/>
</dbReference>
<dbReference type="Gene3D" id="3.40.630.30">
    <property type="match status" value="1"/>
</dbReference>
<accession>A0A9D1V7Y3</accession>
<dbReference type="PANTHER" id="PTHR43451">
    <property type="entry name" value="ACETYLTRANSFERASE (GNAT) FAMILY PROTEIN"/>
    <property type="match status" value="1"/>
</dbReference>
<reference evidence="2" key="1">
    <citation type="journal article" date="2021" name="PeerJ">
        <title>Extensive microbial diversity within the chicken gut microbiome revealed by metagenomics and culture.</title>
        <authorList>
            <person name="Gilroy R."/>
            <person name="Ravi A."/>
            <person name="Getino M."/>
            <person name="Pursley I."/>
            <person name="Horton D.L."/>
            <person name="Alikhan N.F."/>
            <person name="Baker D."/>
            <person name="Gharbi K."/>
            <person name="Hall N."/>
            <person name="Watson M."/>
            <person name="Adriaenssens E.M."/>
            <person name="Foster-Nyarko E."/>
            <person name="Jarju S."/>
            <person name="Secka A."/>
            <person name="Antonio M."/>
            <person name="Oren A."/>
            <person name="Chaudhuri R.R."/>
            <person name="La Ragione R."/>
            <person name="Hildebrand F."/>
            <person name="Pallen M.J."/>
        </authorList>
    </citation>
    <scope>NUCLEOTIDE SEQUENCE</scope>
    <source>
        <strain evidence="2">811</strain>
    </source>
</reference>
<evidence type="ECO:0000259" key="1">
    <source>
        <dbReference type="PROSITE" id="PS51186"/>
    </source>
</evidence>
<dbReference type="Pfam" id="PF13673">
    <property type="entry name" value="Acetyltransf_10"/>
    <property type="match status" value="1"/>
</dbReference>
<feature type="domain" description="N-acetyltransferase" evidence="1">
    <location>
        <begin position="1"/>
        <end position="148"/>
    </location>
</feature>
<dbReference type="EMBL" id="DXFX01000054">
    <property type="protein sequence ID" value="HIX07648.1"/>
    <property type="molecule type" value="Genomic_DNA"/>
</dbReference>
<dbReference type="PANTHER" id="PTHR43451:SF1">
    <property type="entry name" value="ACETYLTRANSFERASE"/>
    <property type="match status" value="1"/>
</dbReference>
<dbReference type="SUPFAM" id="SSF55729">
    <property type="entry name" value="Acyl-CoA N-acyltransferases (Nat)"/>
    <property type="match status" value="1"/>
</dbReference>
<dbReference type="InterPro" id="IPR000182">
    <property type="entry name" value="GNAT_dom"/>
</dbReference>
<dbReference type="GO" id="GO:0016747">
    <property type="term" value="F:acyltransferase activity, transferring groups other than amino-acyl groups"/>
    <property type="evidence" value="ECO:0007669"/>
    <property type="project" value="InterPro"/>
</dbReference>
<name>A0A9D1V7Y3_9FIRM</name>
<dbReference type="PROSITE" id="PS51186">
    <property type="entry name" value="GNAT"/>
    <property type="match status" value="1"/>
</dbReference>
<dbReference type="CDD" id="cd04301">
    <property type="entry name" value="NAT_SF"/>
    <property type="match status" value="1"/>
</dbReference>
<organism evidence="2 3">
    <name type="scientific">Candidatus Borkfalkia faecipullorum</name>
    <dbReference type="NCBI Taxonomy" id="2838510"/>
    <lineage>
        <taxon>Bacteria</taxon>
        <taxon>Bacillati</taxon>
        <taxon>Bacillota</taxon>
        <taxon>Clostridia</taxon>
        <taxon>Christensenellales</taxon>
        <taxon>Christensenellaceae</taxon>
        <taxon>Candidatus Borkfalkia</taxon>
    </lineage>
</organism>
<gene>
    <name evidence="2" type="ORF">H9741_04190</name>
</gene>